<comment type="caution">
    <text evidence="1">The sequence shown here is derived from an EMBL/GenBank/DDBJ whole genome shotgun (WGS) entry which is preliminary data.</text>
</comment>
<reference evidence="1 2" key="1">
    <citation type="submission" date="2019-11" db="EMBL/GenBank/DDBJ databases">
        <title>Whole genome sequence of Oryza granulata.</title>
        <authorList>
            <person name="Li W."/>
        </authorList>
    </citation>
    <scope>NUCLEOTIDE SEQUENCE [LARGE SCALE GENOMIC DNA]</scope>
    <source>
        <strain evidence="2">cv. Menghai</strain>
        <tissue evidence="1">Leaf</tissue>
    </source>
</reference>
<gene>
    <name evidence="1" type="ORF">E2562_030207</name>
</gene>
<name>A0A6G1D860_9ORYZ</name>
<keyword evidence="2" id="KW-1185">Reference proteome</keyword>
<dbReference type="AlphaFoldDB" id="A0A6G1D860"/>
<dbReference type="Proteomes" id="UP000479710">
    <property type="component" value="Unassembled WGS sequence"/>
</dbReference>
<proteinExistence type="predicted"/>
<evidence type="ECO:0000313" key="2">
    <source>
        <dbReference type="Proteomes" id="UP000479710"/>
    </source>
</evidence>
<evidence type="ECO:0000313" key="1">
    <source>
        <dbReference type="EMBL" id="KAF0908908.1"/>
    </source>
</evidence>
<protein>
    <submittedName>
        <fullName evidence="1">Uncharacterized protein</fullName>
    </submittedName>
</protein>
<dbReference type="EMBL" id="SPHZ02000007">
    <property type="protein sequence ID" value="KAF0908908.1"/>
    <property type="molecule type" value="Genomic_DNA"/>
</dbReference>
<sequence length="117" mass="13556">MTCWVFPYHKMARWLRILMKLQRNPKKRYRRAAVRSVRALGATSPSCSASTVPHPLDTGQALYIVVQLTARASDFSFGICSHTVEDSIPALRVDDSGEAYRRRRLSMYRQRKLQRQD</sequence>
<accession>A0A6G1D860</accession>
<organism evidence="1 2">
    <name type="scientific">Oryza meyeriana var. granulata</name>
    <dbReference type="NCBI Taxonomy" id="110450"/>
    <lineage>
        <taxon>Eukaryota</taxon>
        <taxon>Viridiplantae</taxon>
        <taxon>Streptophyta</taxon>
        <taxon>Embryophyta</taxon>
        <taxon>Tracheophyta</taxon>
        <taxon>Spermatophyta</taxon>
        <taxon>Magnoliopsida</taxon>
        <taxon>Liliopsida</taxon>
        <taxon>Poales</taxon>
        <taxon>Poaceae</taxon>
        <taxon>BOP clade</taxon>
        <taxon>Oryzoideae</taxon>
        <taxon>Oryzeae</taxon>
        <taxon>Oryzinae</taxon>
        <taxon>Oryza</taxon>
        <taxon>Oryza meyeriana</taxon>
    </lineage>
</organism>